<evidence type="ECO:0000313" key="1">
    <source>
        <dbReference type="EMBL" id="KAJ8063676.1"/>
    </source>
</evidence>
<dbReference type="AlphaFoldDB" id="A0A9X0DHF8"/>
<keyword evidence="2" id="KW-1185">Reference proteome</keyword>
<evidence type="ECO:0000313" key="2">
    <source>
        <dbReference type="Proteomes" id="UP001152300"/>
    </source>
</evidence>
<accession>A0A9X0DHF8</accession>
<reference evidence="1" key="1">
    <citation type="submission" date="2022-11" db="EMBL/GenBank/DDBJ databases">
        <title>Genome Resource of Sclerotinia nivalis Strain SnTB1, a Plant Pathogen Isolated from American Ginseng.</title>
        <authorList>
            <person name="Fan S."/>
        </authorList>
    </citation>
    <scope>NUCLEOTIDE SEQUENCE</scope>
    <source>
        <strain evidence="1">SnTB1</strain>
    </source>
</reference>
<organism evidence="1 2">
    <name type="scientific">Sclerotinia nivalis</name>
    <dbReference type="NCBI Taxonomy" id="352851"/>
    <lineage>
        <taxon>Eukaryota</taxon>
        <taxon>Fungi</taxon>
        <taxon>Dikarya</taxon>
        <taxon>Ascomycota</taxon>
        <taxon>Pezizomycotina</taxon>
        <taxon>Leotiomycetes</taxon>
        <taxon>Helotiales</taxon>
        <taxon>Sclerotiniaceae</taxon>
        <taxon>Sclerotinia</taxon>
    </lineage>
</organism>
<gene>
    <name evidence="1" type="ORF">OCU04_007541</name>
</gene>
<protein>
    <submittedName>
        <fullName evidence="1">Uncharacterized protein</fullName>
    </submittedName>
</protein>
<comment type="caution">
    <text evidence="1">The sequence shown here is derived from an EMBL/GenBank/DDBJ whole genome shotgun (WGS) entry which is preliminary data.</text>
</comment>
<proteinExistence type="predicted"/>
<dbReference type="Proteomes" id="UP001152300">
    <property type="component" value="Unassembled WGS sequence"/>
</dbReference>
<name>A0A9X0DHF8_9HELO</name>
<dbReference type="EMBL" id="JAPEIS010000008">
    <property type="protein sequence ID" value="KAJ8063676.1"/>
    <property type="molecule type" value="Genomic_DNA"/>
</dbReference>
<dbReference type="OrthoDB" id="408373at2759"/>
<sequence>MLRRVGRNILFPLIEERHRDVTVFTHSYGRIVGDATAGGFSKSRIVLATKQVVSLGLPSPGFAIISSVIQTLYTDTDASLAPALEAAMIPHALAAF</sequence>